<evidence type="ECO:0008006" key="4">
    <source>
        <dbReference type="Google" id="ProtNLM"/>
    </source>
</evidence>
<keyword evidence="1" id="KW-1133">Transmembrane helix</keyword>
<sequence>MRETLVVQGVLASIGVAFVIAGGAYLSTSVPLGLLGAVGGLLVIGGAIVVVLRKKRTMSAHPHE</sequence>
<protein>
    <recommendedName>
        <fullName evidence="4">LPXTG cell wall anchor domain-containing protein</fullName>
    </recommendedName>
</protein>
<comment type="caution">
    <text evidence="2">The sequence shown here is derived from an EMBL/GenBank/DDBJ whole genome shotgun (WGS) entry which is preliminary data.</text>
</comment>
<evidence type="ECO:0000256" key="1">
    <source>
        <dbReference type="SAM" id="Phobius"/>
    </source>
</evidence>
<gene>
    <name evidence="2" type="ORF">E3T28_14120</name>
</gene>
<keyword evidence="3" id="KW-1185">Reference proteome</keyword>
<evidence type="ECO:0000313" key="2">
    <source>
        <dbReference type="EMBL" id="TFC95072.1"/>
    </source>
</evidence>
<organism evidence="2 3">
    <name type="scientific">Cryobacterium sinapicolor</name>
    <dbReference type="NCBI Taxonomy" id="1259236"/>
    <lineage>
        <taxon>Bacteria</taxon>
        <taxon>Bacillati</taxon>
        <taxon>Actinomycetota</taxon>
        <taxon>Actinomycetes</taxon>
        <taxon>Micrococcales</taxon>
        <taxon>Microbacteriaceae</taxon>
        <taxon>Cryobacterium</taxon>
    </lineage>
</organism>
<keyword evidence="1" id="KW-0472">Membrane</keyword>
<feature type="transmembrane region" description="Helical" evidence="1">
    <location>
        <begin position="32"/>
        <end position="52"/>
    </location>
</feature>
<name>A0ABY2IVK6_9MICO</name>
<feature type="transmembrane region" description="Helical" evidence="1">
    <location>
        <begin position="5"/>
        <end position="26"/>
    </location>
</feature>
<evidence type="ECO:0000313" key="3">
    <source>
        <dbReference type="Proteomes" id="UP000297853"/>
    </source>
</evidence>
<dbReference type="RefSeq" id="WP_134432469.1">
    <property type="nucleotide sequence ID" value="NZ_SOGQ01000079.1"/>
</dbReference>
<proteinExistence type="predicted"/>
<dbReference type="Proteomes" id="UP000297853">
    <property type="component" value="Unassembled WGS sequence"/>
</dbReference>
<reference evidence="2 3" key="1">
    <citation type="submission" date="2019-03" db="EMBL/GenBank/DDBJ databases">
        <title>Genomics of glacier-inhabiting Cryobacterium strains.</title>
        <authorList>
            <person name="Liu Q."/>
            <person name="Xin Y.-H."/>
        </authorList>
    </citation>
    <scope>NUCLEOTIDE SEQUENCE [LARGE SCALE GENOMIC DNA]</scope>
    <source>
        <strain evidence="2 3">TMT1-23-1</strain>
    </source>
</reference>
<dbReference type="EMBL" id="SOGQ01000079">
    <property type="protein sequence ID" value="TFC95072.1"/>
    <property type="molecule type" value="Genomic_DNA"/>
</dbReference>
<keyword evidence="1" id="KW-0812">Transmembrane</keyword>
<accession>A0ABY2IVK6</accession>